<name>A0A139HCS6_9PEZI</name>
<accession>A0A139HCS6</accession>
<protein>
    <submittedName>
        <fullName evidence="1">Uncharacterized protein</fullName>
    </submittedName>
</protein>
<proteinExistence type="predicted"/>
<dbReference type="EMBL" id="LFZN01000077">
    <property type="protein sequence ID" value="KXT00260.1"/>
    <property type="molecule type" value="Genomic_DNA"/>
</dbReference>
<dbReference type="AlphaFoldDB" id="A0A139HCS6"/>
<comment type="caution">
    <text evidence="1">The sequence shown here is derived from an EMBL/GenBank/DDBJ whole genome shotgun (WGS) entry which is preliminary data.</text>
</comment>
<organism evidence="1 2">
    <name type="scientific">Pseudocercospora eumusae</name>
    <dbReference type="NCBI Taxonomy" id="321146"/>
    <lineage>
        <taxon>Eukaryota</taxon>
        <taxon>Fungi</taxon>
        <taxon>Dikarya</taxon>
        <taxon>Ascomycota</taxon>
        <taxon>Pezizomycotina</taxon>
        <taxon>Dothideomycetes</taxon>
        <taxon>Dothideomycetidae</taxon>
        <taxon>Mycosphaerellales</taxon>
        <taxon>Mycosphaerellaceae</taxon>
        <taxon>Pseudocercospora</taxon>
    </lineage>
</organism>
<evidence type="ECO:0000313" key="1">
    <source>
        <dbReference type="EMBL" id="KXT00260.1"/>
    </source>
</evidence>
<dbReference type="Proteomes" id="UP000070133">
    <property type="component" value="Unassembled WGS sequence"/>
</dbReference>
<evidence type="ECO:0000313" key="2">
    <source>
        <dbReference type="Proteomes" id="UP000070133"/>
    </source>
</evidence>
<reference evidence="1 2" key="1">
    <citation type="submission" date="2015-07" db="EMBL/GenBank/DDBJ databases">
        <title>Comparative genomics of the Sigatoka disease complex on banana suggests a link between parallel evolutionary changes in Pseudocercospora fijiensis and Pseudocercospora eumusae and increased virulence on the banana host.</title>
        <authorList>
            <person name="Chang T.-C."/>
            <person name="Salvucci A."/>
            <person name="Crous P.W."/>
            <person name="Stergiopoulos I."/>
        </authorList>
    </citation>
    <scope>NUCLEOTIDE SEQUENCE [LARGE SCALE GENOMIC DNA]</scope>
    <source>
        <strain evidence="1 2">CBS 114824</strain>
    </source>
</reference>
<keyword evidence="2" id="KW-1185">Reference proteome</keyword>
<gene>
    <name evidence="1" type="ORF">AC578_1226</name>
</gene>
<sequence>MRSVLTPPAQPRSLESSWSRLRSYRISLWWGKLFVADVKARERRHEQLESVETNARSMARRATAFSRKTPHQAPYHAESVNSIKHACRSLWHRTLQWIPVISSFVARQGHFQTSAERLRYQVSCHAAMAHGRIMMPHHAGGHGDG</sequence>